<protein>
    <submittedName>
        <fullName evidence="3">Uncharacterized protein</fullName>
    </submittedName>
</protein>
<name>A0A6J5GCZ4_9BURK</name>
<dbReference type="EMBL" id="CADIKL010000023">
    <property type="protein sequence ID" value="CAB3796647.1"/>
    <property type="molecule type" value="Genomic_DNA"/>
</dbReference>
<feature type="transmembrane region" description="Helical" evidence="2">
    <location>
        <begin position="35"/>
        <end position="56"/>
    </location>
</feature>
<feature type="compositionally biased region" description="Basic and acidic residues" evidence="1">
    <location>
        <begin position="1"/>
        <end position="23"/>
    </location>
</feature>
<evidence type="ECO:0000313" key="4">
    <source>
        <dbReference type="Proteomes" id="UP000494119"/>
    </source>
</evidence>
<dbReference type="Proteomes" id="UP000494119">
    <property type="component" value="Unassembled WGS sequence"/>
</dbReference>
<keyword evidence="2" id="KW-1133">Transmembrane helix</keyword>
<evidence type="ECO:0000313" key="3">
    <source>
        <dbReference type="EMBL" id="CAB3796647.1"/>
    </source>
</evidence>
<dbReference type="AlphaFoldDB" id="A0A6J5GCZ4"/>
<keyword evidence="2" id="KW-0812">Transmembrane</keyword>
<keyword evidence="4" id="KW-1185">Reference proteome</keyword>
<reference evidence="3 4" key="1">
    <citation type="submission" date="2020-04" db="EMBL/GenBank/DDBJ databases">
        <authorList>
            <person name="De Canck E."/>
        </authorList>
    </citation>
    <scope>NUCLEOTIDE SEQUENCE [LARGE SCALE GENOMIC DNA]</scope>
    <source>
        <strain evidence="3 4">LMG 28688</strain>
    </source>
</reference>
<feature type="region of interest" description="Disordered" evidence="1">
    <location>
        <begin position="1"/>
        <end position="33"/>
    </location>
</feature>
<organism evidence="3 4">
    <name type="scientific">Paraburkholderia caffeinitolerans</name>
    <dbReference type="NCBI Taxonomy" id="1723730"/>
    <lineage>
        <taxon>Bacteria</taxon>
        <taxon>Pseudomonadati</taxon>
        <taxon>Pseudomonadota</taxon>
        <taxon>Betaproteobacteria</taxon>
        <taxon>Burkholderiales</taxon>
        <taxon>Burkholderiaceae</taxon>
        <taxon>Paraburkholderia</taxon>
    </lineage>
</organism>
<proteinExistence type="predicted"/>
<evidence type="ECO:0000256" key="1">
    <source>
        <dbReference type="SAM" id="MobiDB-lite"/>
    </source>
</evidence>
<sequence length="217" mass="23437">MAKPNPPEDRSIDKPASGEHAFESGDTPPPTTTGAGFTVALSVVFYLIVLATGIGYDHAHRLRSPRSDPPDTSTANWLARVRAPSFPLMPFKAISSVRVLLDQAHDCAQASQWDCVNAATHTALALRGNALEMPPRAPPVAQTLLAQSSANEVWVSSRTTVARPAGIGHAGSLRVADQVSAPYERGRNYRRIGTSFKTRKAIARRASTEFLADLYRH</sequence>
<keyword evidence="2" id="KW-0472">Membrane</keyword>
<accession>A0A6J5GCZ4</accession>
<evidence type="ECO:0000256" key="2">
    <source>
        <dbReference type="SAM" id="Phobius"/>
    </source>
</evidence>
<gene>
    <name evidence="3" type="ORF">LMG28688_04359</name>
</gene>